<evidence type="ECO:0000256" key="7">
    <source>
        <dbReference type="ARBA" id="ARBA00034307"/>
    </source>
</evidence>
<dbReference type="GO" id="GO:0008470">
    <property type="term" value="F:3-methylbutanoyl-CoA dehydrogenase activity"/>
    <property type="evidence" value="ECO:0007669"/>
    <property type="project" value="TreeGrafter"/>
</dbReference>
<dbReference type="AlphaFoldDB" id="A0A2U2RIF7"/>
<name>A0A2U2RIF7_9MICO</name>
<dbReference type="EMBL" id="QFKX01000005">
    <property type="protein sequence ID" value="PWH05564.1"/>
    <property type="molecule type" value="Genomic_DNA"/>
</dbReference>
<dbReference type="InterPro" id="IPR046373">
    <property type="entry name" value="Acyl-CoA_Oxase/DH_mid-dom_sf"/>
</dbReference>
<evidence type="ECO:0000256" key="5">
    <source>
        <dbReference type="ARBA" id="ARBA00023002"/>
    </source>
</evidence>
<feature type="domain" description="Acyl-CoA dehydrogenase C-terminal" evidence="16">
    <location>
        <begin position="239"/>
        <end position="382"/>
    </location>
</feature>
<protein>
    <recommendedName>
        <fullName evidence="10">Dibenzothiophene monooxygenase</fullName>
        <ecNumber evidence="9">1.14.14.21</ecNumber>
    </recommendedName>
</protein>
<sequence length="428" mass="44985">MPAAADYPALHETFAPLFEEIAAGAVERETERRLPSEEIRRLNAAGFGALRVPREHGGPGASIETLTRLLIDLARADSNVAHQYRSHFGFLESLRFQPERIQQAWYPRVLAGATVGNASTEKGGNRLGTLATTLHETADGTVLRGRKFYTTGTIFADYTRVSAALEEGDGRRFAVVATDAPGVTIHDDWDGFGQKLTGTGTTIFEDVPVEGTALLEREPESVEAAHEAAFFQHVLLVVLAGIAGAARADAAGLVARRARTFNTGSGLPFREDPLIQEAVGRIAAKAFSAEAIVLQTARALDEGVAEAAAATSPYGEGARGEGSGLRGVDRAEIAVEHAQISVPELALGAAQDLFLTVGASATSTSKALDRHWRNAQTVATHNPIAFRARALGDYWINGALPEGLNAIGDATKGSAAGPSGTGSTGGDR</sequence>
<comment type="similarity">
    <text evidence="8">Belongs to the DszC flavin monooxygenase family.</text>
</comment>
<evidence type="ECO:0000313" key="18">
    <source>
        <dbReference type="Proteomes" id="UP000245590"/>
    </source>
</evidence>
<comment type="catalytic activity">
    <reaction evidence="12">
        <text>dibenzothiophene 5-oxide + FMNH2 + O2 = dibenzothiophene 5,5-dioxide + FMN + H2O + H(+)</text>
        <dbReference type="Rhea" id="RHEA:49080"/>
        <dbReference type="ChEBI" id="CHEBI:15377"/>
        <dbReference type="ChEBI" id="CHEBI:15378"/>
        <dbReference type="ChEBI" id="CHEBI:15379"/>
        <dbReference type="ChEBI" id="CHEBI:23683"/>
        <dbReference type="ChEBI" id="CHEBI:57618"/>
        <dbReference type="ChEBI" id="CHEBI:58210"/>
        <dbReference type="ChEBI" id="CHEBI:90356"/>
    </reaction>
</comment>
<keyword evidence="2" id="KW-0285">Flavoprotein</keyword>
<evidence type="ECO:0000256" key="13">
    <source>
        <dbReference type="ARBA" id="ARBA00049456"/>
    </source>
</evidence>
<dbReference type="Gene3D" id="1.10.540.10">
    <property type="entry name" value="Acyl-CoA dehydrogenase/oxidase, N-terminal domain"/>
    <property type="match status" value="1"/>
</dbReference>
<dbReference type="PIRSF" id="PIRSF016578">
    <property type="entry name" value="HsaA"/>
    <property type="match status" value="1"/>
</dbReference>
<comment type="catalytic activity">
    <reaction evidence="13">
        <text>dibenzothiophene + 2 FMNH2 + 2 O2 = dibenzothiophene 5,5-dioxide + 2 FMN + 2 H2O + 2 H(+)</text>
        <dbReference type="Rhea" id="RHEA:49072"/>
        <dbReference type="ChEBI" id="CHEBI:15377"/>
        <dbReference type="ChEBI" id="CHEBI:15378"/>
        <dbReference type="ChEBI" id="CHEBI:15379"/>
        <dbReference type="ChEBI" id="CHEBI:23681"/>
        <dbReference type="ChEBI" id="CHEBI:57618"/>
        <dbReference type="ChEBI" id="CHEBI:58210"/>
        <dbReference type="ChEBI" id="CHEBI:90356"/>
        <dbReference type="EC" id="1.14.14.21"/>
    </reaction>
</comment>
<dbReference type="Pfam" id="PF08028">
    <property type="entry name" value="Acyl-CoA_dh_2"/>
    <property type="match status" value="1"/>
</dbReference>
<evidence type="ECO:0000259" key="16">
    <source>
        <dbReference type="Pfam" id="PF08028"/>
    </source>
</evidence>
<evidence type="ECO:0000313" key="17">
    <source>
        <dbReference type="EMBL" id="PWH05564.1"/>
    </source>
</evidence>
<comment type="catalytic activity">
    <reaction evidence="11">
        <text>dibenzothiophene + FMNH2 + O2 = dibenzothiophene 5-oxide + FMN + H2O + H(+)</text>
        <dbReference type="Rhea" id="RHEA:49076"/>
        <dbReference type="ChEBI" id="CHEBI:15377"/>
        <dbReference type="ChEBI" id="CHEBI:15378"/>
        <dbReference type="ChEBI" id="CHEBI:15379"/>
        <dbReference type="ChEBI" id="CHEBI:23681"/>
        <dbReference type="ChEBI" id="CHEBI:23683"/>
        <dbReference type="ChEBI" id="CHEBI:57618"/>
        <dbReference type="ChEBI" id="CHEBI:58210"/>
    </reaction>
</comment>
<reference evidence="17 18" key="1">
    <citation type="submission" date="2018-05" db="EMBL/GenBank/DDBJ databases">
        <title>Brachybacterium sp. M1HQ-2T, whole genome shotgun sequence.</title>
        <authorList>
            <person name="Tuo L."/>
        </authorList>
    </citation>
    <scope>NUCLEOTIDE SEQUENCE [LARGE SCALE GENOMIC DNA]</scope>
    <source>
        <strain evidence="17 18">M1HQ-2</strain>
    </source>
</reference>
<evidence type="ECO:0000256" key="11">
    <source>
        <dbReference type="ARBA" id="ARBA00047859"/>
    </source>
</evidence>
<keyword evidence="18" id="KW-1185">Reference proteome</keyword>
<dbReference type="SUPFAM" id="SSF56645">
    <property type="entry name" value="Acyl-CoA dehydrogenase NM domain-like"/>
    <property type="match status" value="1"/>
</dbReference>
<evidence type="ECO:0000256" key="6">
    <source>
        <dbReference type="ARBA" id="ARBA00023033"/>
    </source>
</evidence>
<evidence type="ECO:0000256" key="12">
    <source>
        <dbReference type="ARBA" id="ARBA00048445"/>
    </source>
</evidence>
<comment type="pathway">
    <text evidence="7">Sulfur metabolism; dibenzothiophene degradation.</text>
</comment>
<dbReference type="GO" id="GO:0004497">
    <property type="term" value="F:monooxygenase activity"/>
    <property type="evidence" value="ECO:0007669"/>
    <property type="project" value="UniProtKB-KW"/>
</dbReference>
<evidence type="ECO:0000256" key="4">
    <source>
        <dbReference type="ARBA" id="ARBA00022741"/>
    </source>
</evidence>
<evidence type="ECO:0000259" key="15">
    <source>
        <dbReference type="Pfam" id="PF02771"/>
    </source>
</evidence>
<evidence type="ECO:0000256" key="10">
    <source>
        <dbReference type="ARBA" id="ARBA00034345"/>
    </source>
</evidence>
<evidence type="ECO:0000256" key="1">
    <source>
        <dbReference type="ARBA" id="ARBA00004496"/>
    </source>
</evidence>
<gene>
    <name evidence="17" type="ORF">DEO23_13475</name>
</gene>
<dbReference type="InterPro" id="IPR009100">
    <property type="entry name" value="AcylCoA_DH/oxidase_NM_dom_sf"/>
</dbReference>
<dbReference type="GO" id="GO:0006552">
    <property type="term" value="P:L-leucine catabolic process"/>
    <property type="evidence" value="ECO:0007669"/>
    <property type="project" value="TreeGrafter"/>
</dbReference>
<keyword evidence="4" id="KW-0547">Nucleotide-binding</keyword>
<evidence type="ECO:0000256" key="2">
    <source>
        <dbReference type="ARBA" id="ARBA00022630"/>
    </source>
</evidence>
<dbReference type="RefSeq" id="WP_109276528.1">
    <property type="nucleotide sequence ID" value="NZ_QFKX01000005.1"/>
</dbReference>
<keyword evidence="6" id="KW-0503">Monooxygenase</keyword>
<dbReference type="PANTHER" id="PTHR43884">
    <property type="entry name" value="ACYL-COA DEHYDROGENASE"/>
    <property type="match status" value="1"/>
</dbReference>
<dbReference type="Gene3D" id="1.20.140.10">
    <property type="entry name" value="Butyryl-CoA Dehydrogenase, subunit A, domain 3"/>
    <property type="match status" value="1"/>
</dbReference>
<comment type="subcellular location">
    <subcellularLocation>
        <location evidence="1">Cytoplasm</location>
    </subcellularLocation>
</comment>
<dbReference type="InterPro" id="IPR037069">
    <property type="entry name" value="AcylCoA_DH/ox_N_sf"/>
</dbReference>
<dbReference type="InterPro" id="IPR036250">
    <property type="entry name" value="AcylCo_DH-like_C"/>
</dbReference>
<dbReference type="Pfam" id="PF02771">
    <property type="entry name" value="Acyl-CoA_dh_N"/>
    <property type="match status" value="1"/>
</dbReference>
<dbReference type="InterPro" id="IPR013107">
    <property type="entry name" value="Acyl-CoA_DH_C"/>
</dbReference>
<evidence type="ECO:0000259" key="14">
    <source>
        <dbReference type="Pfam" id="PF02770"/>
    </source>
</evidence>
<dbReference type="Pfam" id="PF02770">
    <property type="entry name" value="Acyl-CoA_dh_M"/>
    <property type="match status" value="1"/>
</dbReference>
<organism evidence="17 18">
    <name type="scientific">Brachybacterium endophyticum</name>
    <dbReference type="NCBI Taxonomy" id="2182385"/>
    <lineage>
        <taxon>Bacteria</taxon>
        <taxon>Bacillati</taxon>
        <taxon>Actinomycetota</taxon>
        <taxon>Actinomycetes</taxon>
        <taxon>Micrococcales</taxon>
        <taxon>Dermabacteraceae</taxon>
        <taxon>Brachybacterium</taxon>
    </lineage>
</organism>
<dbReference type="Gene3D" id="2.40.110.10">
    <property type="entry name" value="Butyryl-CoA Dehydrogenase, subunit A, domain 2"/>
    <property type="match status" value="1"/>
</dbReference>
<dbReference type="EC" id="1.14.14.21" evidence="9"/>
<dbReference type="InterPro" id="IPR013786">
    <property type="entry name" value="AcylCoA_DH/ox_N"/>
</dbReference>
<dbReference type="GO" id="GO:0005737">
    <property type="term" value="C:cytoplasm"/>
    <property type="evidence" value="ECO:0007669"/>
    <property type="project" value="UniProtKB-SubCell"/>
</dbReference>
<dbReference type="GO" id="GO:0050660">
    <property type="term" value="F:flavin adenine dinucleotide binding"/>
    <property type="evidence" value="ECO:0007669"/>
    <property type="project" value="InterPro"/>
</dbReference>
<evidence type="ECO:0000256" key="3">
    <source>
        <dbReference type="ARBA" id="ARBA00022643"/>
    </source>
</evidence>
<evidence type="ECO:0000256" key="9">
    <source>
        <dbReference type="ARBA" id="ARBA00034328"/>
    </source>
</evidence>
<keyword evidence="3" id="KW-0288">FMN</keyword>
<evidence type="ECO:0000256" key="8">
    <source>
        <dbReference type="ARBA" id="ARBA00034317"/>
    </source>
</evidence>
<keyword evidence="5" id="KW-0560">Oxidoreductase</keyword>
<dbReference type="InterPro" id="IPR006091">
    <property type="entry name" value="Acyl-CoA_Oxase/DH_mid-dom"/>
</dbReference>
<accession>A0A2U2RIF7</accession>
<proteinExistence type="inferred from homology"/>
<dbReference type="Proteomes" id="UP000245590">
    <property type="component" value="Unassembled WGS sequence"/>
</dbReference>
<feature type="domain" description="Acyl-CoA dehydrogenase/oxidase N-terminal" evidence="15">
    <location>
        <begin position="19"/>
        <end position="112"/>
    </location>
</feature>
<dbReference type="PANTHER" id="PTHR43884:SF12">
    <property type="entry name" value="ISOVALERYL-COA DEHYDROGENASE, MITOCHONDRIAL-RELATED"/>
    <property type="match status" value="1"/>
</dbReference>
<comment type="caution">
    <text evidence="17">The sequence shown here is derived from an EMBL/GenBank/DDBJ whole genome shotgun (WGS) entry which is preliminary data.</text>
</comment>
<dbReference type="OrthoDB" id="571684at2"/>
<dbReference type="SUPFAM" id="SSF47203">
    <property type="entry name" value="Acyl-CoA dehydrogenase C-terminal domain-like"/>
    <property type="match status" value="1"/>
</dbReference>
<feature type="domain" description="Acyl-CoA oxidase/dehydrogenase middle" evidence="14">
    <location>
        <begin position="121"/>
        <end position="207"/>
    </location>
</feature>